<keyword evidence="8 10" id="KW-0482">Metalloprotease</keyword>
<comment type="similarity">
    <text evidence="2 10">Belongs to the peptidase M3 family.</text>
</comment>
<proteinExistence type="inferred from homology"/>
<keyword evidence="4 10" id="KW-0479">Metal-binding</keyword>
<dbReference type="InterPro" id="IPR045090">
    <property type="entry name" value="Pept_M3A_M3B"/>
</dbReference>
<evidence type="ECO:0000313" key="12">
    <source>
        <dbReference type="EMBL" id="GMI20271.1"/>
    </source>
</evidence>
<dbReference type="CDD" id="cd06457">
    <property type="entry name" value="M3A_MIP"/>
    <property type="match status" value="1"/>
</dbReference>
<dbReference type="Pfam" id="PF01432">
    <property type="entry name" value="Peptidase_M3"/>
    <property type="match status" value="1"/>
</dbReference>
<dbReference type="InterPro" id="IPR001567">
    <property type="entry name" value="Pept_M3A_M3B_dom"/>
</dbReference>
<dbReference type="InterPro" id="IPR033851">
    <property type="entry name" value="M3A_MIP"/>
</dbReference>
<gene>
    <name evidence="12" type="ORF">TeGR_g14518</name>
</gene>
<dbReference type="PANTHER" id="PTHR11804">
    <property type="entry name" value="PROTEASE M3 THIMET OLIGOPEPTIDASE-RELATED"/>
    <property type="match status" value="1"/>
</dbReference>
<accession>A0ABQ6M647</accession>
<keyword evidence="13" id="KW-1185">Reference proteome</keyword>
<dbReference type="PANTHER" id="PTHR11804:SF79">
    <property type="entry name" value="MITOCHONDRIAL INTERMEDIATE PEPTIDASE"/>
    <property type="match status" value="1"/>
</dbReference>
<evidence type="ECO:0000256" key="9">
    <source>
        <dbReference type="ARBA" id="ARBA00023128"/>
    </source>
</evidence>
<keyword evidence="9" id="KW-0496">Mitochondrion</keyword>
<reference evidence="12 13" key="1">
    <citation type="journal article" date="2023" name="Commun. Biol.">
        <title>Genome analysis of Parmales, the sister group of diatoms, reveals the evolutionary specialization of diatoms from phago-mixotrophs to photoautotrophs.</title>
        <authorList>
            <person name="Ban H."/>
            <person name="Sato S."/>
            <person name="Yoshikawa S."/>
            <person name="Yamada K."/>
            <person name="Nakamura Y."/>
            <person name="Ichinomiya M."/>
            <person name="Sato N."/>
            <person name="Blanc-Mathieu R."/>
            <person name="Endo H."/>
            <person name="Kuwata A."/>
            <person name="Ogata H."/>
        </authorList>
    </citation>
    <scope>NUCLEOTIDE SEQUENCE [LARGE SCALE GENOMIC DNA]</scope>
</reference>
<comment type="cofactor">
    <cofactor evidence="10">
        <name>Zn(2+)</name>
        <dbReference type="ChEBI" id="CHEBI:29105"/>
    </cofactor>
    <text evidence="10">Binds 1 zinc ion.</text>
</comment>
<evidence type="ECO:0000256" key="4">
    <source>
        <dbReference type="ARBA" id="ARBA00022723"/>
    </source>
</evidence>
<sequence length="725" mass="79478">MFGRPLSRLLPRAPLHLSLPSPVPPFPRCCLSTSPPPPAPAAAPAAASTLFALPSLRSPSSFPELSHSCLSRCASLRSDILAEMSSPSSADHSLTLMKLDSISNVICSVIDAAELTRSVHADPAWRSAAESSFAILSHFISELNTDHELYQAVCELQERGWEGFTTEEKRMVVSLRVEFERDGIHMPERERESLLELKARITSLETTFQQNIVNQRKFFHLPRNPPDDPSFPSRFAQMFPPPLLSRVAQAAAELDPPLPPPPSPSHVVTTDGFFSASILKHVSSPAARRETFEASNTVCPENLPVLHELVSSRHELAGLLGHRSYAEKAAGDKMAGSVPNIRAFLAYVRGREGGKYREEMELLKDVKRRHTGGAEPIMPWDPQYYIHRHRQGLPGNLEAEVSAHLSVDSVLAGFESVVGSLFGVRMEEEGFGEGEAWCDVRGGGVKKFGFYDEGSGAPLGTLYFDLFPRENKYTHAAHFTVRCGCSFFDDREGGVVDQTPIVAVVVNLGSKSESNPLNFSECETLAHEFGHALHSLLSRTRFQHLSGTRGPTDFVEIPSHLFEYLIADEATLPLFTQGNEALSPGLVGMLKRSKEEFSGIDSMTQAMYAEFDQRLFGEHTGAVDSTAILKSVHEDYDMPYAEGTHWHSTFGHVNTYGGAYYSYLWAQCVAKDIYEGLRGGEGGTVGRGSGQRIRALLGPGSSEDPYVTIRNALGGKDWGGYGGRS</sequence>
<protein>
    <recommendedName>
        <fullName evidence="11">Peptidase M3A/M3B catalytic domain-containing protein</fullName>
    </recommendedName>
</protein>
<keyword evidence="5 10" id="KW-0378">Hydrolase</keyword>
<dbReference type="Gene3D" id="3.40.390.10">
    <property type="entry name" value="Collagenase (Catalytic Domain)"/>
    <property type="match status" value="1"/>
</dbReference>
<evidence type="ECO:0000259" key="11">
    <source>
        <dbReference type="Pfam" id="PF01432"/>
    </source>
</evidence>
<evidence type="ECO:0000313" key="13">
    <source>
        <dbReference type="Proteomes" id="UP001165060"/>
    </source>
</evidence>
<comment type="caution">
    <text evidence="12">The sequence shown here is derived from an EMBL/GenBank/DDBJ whole genome shotgun (WGS) entry which is preliminary data.</text>
</comment>
<evidence type="ECO:0000256" key="10">
    <source>
        <dbReference type="RuleBase" id="RU003435"/>
    </source>
</evidence>
<keyword evidence="6 10" id="KW-0862">Zinc</keyword>
<dbReference type="InterPro" id="IPR024079">
    <property type="entry name" value="MetalloPept_cat_dom_sf"/>
</dbReference>
<dbReference type="Gene3D" id="1.10.1370.10">
    <property type="entry name" value="Neurolysin, domain 3"/>
    <property type="match status" value="1"/>
</dbReference>
<comment type="subcellular location">
    <subcellularLocation>
        <location evidence="1">Mitochondrion</location>
    </subcellularLocation>
</comment>
<evidence type="ECO:0000256" key="2">
    <source>
        <dbReference type="ARBA" id="ARBA00006040"/>
    </source>
</evidence>
<dbReference type="Proteomes" id="UP001165060">
    <property type="component" value="Unassembled WGS sequence"/>
</dbReference>
<keyword evidence="3 10" id="KW-0645">Protease</keyword>
<dbReference type="SUPFAM" id="SSF55486">
    <property type="entry name" value="Metalloproteases ('zincins'), catalytic domain"/>
    <property type="match status" value="1"/>
</dbReference>
<evidence type="ECO:0000256" key="6">
    <source>
        <dbReference type="ARBA" id="ARBA00022833"/>
    </source>
</evidence>
<evidence type="ECO:0000256" key="8">
    <source>
        <dbReference type="ARBA" id="ARBA00023049"/>
    </source>
</evidence>
<evidence type="ECO:0000256" key="5">
    <source>
        <dbReference type="ARBA" id="ARBA00022801"/>
    </source>
</evidence>
<evidence type="ECO:0000256" key="7">
    <source>
        <dbReference type="ARBA" id="ARBA00022946"/>
    </source>
</evidence>
<organism evidence="12 13">
    <name type="scientific">Tetraparma gracilis</name>
    <dbReference type="NCBI Taxonomy" id="2962635"/>
    <lineage>
        <taxon>Eukaryota</taxon>
        <taxon>Sar</taxon>
        <taxon>Stramenopiles</taxon>
        <taxon>Ochrophyta</taxon>
        <taxon>Bolidophyceae</taxon>
        <taxon>Parmales</taxon>
        <taxon>Triparmaceae</taxon>
        <taxon>Tetraparma</taxon>
    </lineage>
</organism>
<dbReference type="InterPro" id="IPR024077">
    <property type="entry name" value="Neurolysin/TOP_dom2"/>
</dbReference>
<evidence type="ECO:0000256" key="1">
    <source>
        <dbReference type="ARBA" id="ARBA00004173"/>
    </source>
</evidence>
<name>A0ABQ6M647_9STRA</name>
<feature type="domain" description="Peptidase M3A/M3B catalytic" evidence="11">
    <location>
        <begin position="279"/>
        <end position="714"/>
    </location>
</feature>
<keyword evidence="7" id="KW-0809">Transit peptide</keyword>
<dbReference type="EMBL" id="BRYB01002478">
    <property type="protein sequence ID" value="GMI20271.1"/>
    <property type="molecule type" value="Genomic_DNA"/>
</dbReference>
<evidence type="ECO:0000256" key="3">
    <source>
        <dbReference type="ARBA" id="ARBA00022670"/>
    </source>
</evidence>